<dbReference type="EMBL" id="CP042997">
    <property type="protein sequence ID" value="QEH36205.1"/>
    <property type="molecule type" value="Genomic_DNA"/>
</dbReference>
<dbReference type="Proteomes" id="UP000324233">
    <property type="component" value="Chromosome"/>
</dbReference>
<keyword evidence="2" id="KW-1185">Reference proteome</keyword>
<gene>
    <name evidence="1" type="ORF">OJF2_47650</name>
</gene>
<dbReference type="AlphaFoldDB" id="A0A5B9W7Z0"/>
<evidence type="ECO:0000313" key="1">
    <source>
        <dbReference type="EMBL" id="QEH36205.1"/>
    </source>
</evidence>
<evidence type="ECO:0008006" key="3">
    <source>
        <dbReference type="Google" id="ProtNLM"/>
    </source>
</evidence>
<sequence length="146" mass="15528">MRHRDWLMIIPALVLASPLAGCGRDSSKAGEDGRALAAEFLDDLRAGRFPEAFARTTTEFKSLMGLDTLRDYVKAHPALKGTPELADAKPSSRNGIKVTEYTYKATAPPSAHARGKPSSSSSSPATIKVLVVAEGDGWAVESLTAE</sequence>
<name>A0A5B9W7Z0_9BACT</name>
<dbReference type="RefSeq" id="WP_148595918.1">
    <property type="nucleotide sequence ID" value="NZ_CP042997.1"/>
</dbReference>
<dbReference type="KEGG" id="agv:OJF2_47650"/>
<protein>
    <recommendedName>
        <fullName evidence="3">Lumazine-binding domain protein</fullName>
    </recommendedName>
</protein>
<dbReference type="OrthoDB" id="288307at2"/>
<reference evidence="1 2" key="1">
    <citation type="submission" date="2019-08" db="EMBL/GenBank/DDBJ databases">
        <title>Deep-cultivation of Planctomycetes and their phenomic and genomic characterization uncovers novel biology.</title>
        <authorList>
            <person name="Wiegand S."/>
            <person name="Jogler M."/>
            <person name="Boedeker C."/>
            <person name="Pinto D."/>
            <person name="Vollmers J."/>
            <person name="Rivas-Marin E."/>
            <person name="Kohn T."/>
            <person name="Peeters S.H."/>
            <person name="Heuer A."/>
            <person name="Rast P."/>
            <person name="Oberbeckmann S."/>
            <person name="Bunk B."/>
            <person name="Jeske O."/>
            <person name="Meyerdierks A."/>
            <person name="Storesund J.E."/>
            <person name="Kallscheuer N."/>
            <person name="Luecker S."/>
            <person name="Lage O.M."/>
            <person name="Pohl T."/>
            <person name="Merkel B.J."/>
            <person name="Hornburger P."/>
            <person name="Mueller R.-W."/>
            <person name="Bruemmer F."/>
            <person name="Labrenz M."/>
            <person name="Spormann A.M."/>
            <person name="Op den Camp H."/>
            <person name="Overmann J."/>
            <person name="Amann R."/>
            <person name="Jetten M.S.M."/>
            <person name="Mascher T."/>
            <person name="Medema M.H."/>
            <person name="Devos D.P."/>
            <person name="Kaster A.-K."/>
            <person name="Ovreas L."/>
            <person name="Rohde M."/>
            <person name="Galperin M.Y."/>
            <person name="Jogler C."/>
        </authorList>
    </citation>
    <scope>NUCLEOTIDE SEQUENCE [LARGE SCALE GENOMIC DNA]</scope>
    <source>
        <strain evidence="1 2">OJF2</strain>
    </source>
</reference>
<organism evidence="1 2">
    <name type="scientific">Aquisphaera giovannonii</name>
    <dbReference type="NCBI Taxonomy" id="406548"/>
    <lineage>
        <taxon>Bacteria</taxon>
        <taxon>Pseudomonadati</taxon>
        <taxon>Planctomycetota</taxon>
        <taxon>Planctomycetia</taxon>
        <taxon>Isosphaerales</taxon>
        <taxon>Isosphaeraceae</taxon>
        <taxon>Aquisphaera</taxon>
    </lineage>
</organism>
<proteinExistence type="predicted"/>
<accession>A0A5B9W7Z0</accession>
<evidence type="ECO:0000313" key="2">
    <source>
        <dbReference type="Proteomes" id="UP000324233"/>
    </source>
</evidence>